<sequence>MNTGKLQDQMDAAKDDAPLDGAPLGGTKAEATQRLQIGLFGLVSMVLLIGLATIIGNQADRTQESAVPDAAPTTEPAETSQQRDPLASAGIVPDIPAEPTPGASATPGASGAAGQQGEGQPVEDVGPRGNGSPPASNAPKN</sequence>
<accession>A0A074MCB0</accession>
<evidence type="ECO:0000256" key="2">
    <source>
        <dbReference type="SAM" id="Phobius"/>
    </source>
</evidence>
<evidence type="ECO:0000313" key="4">
    <source>
        <dbReference type="Proteomes" id="UP000027647"/>
    </source>
</evidence>
<evidence type="ECO:0000313" key="3">
    <source>
        <dbReference type="EMBL" id="KEO90395.1"/>
    </source>
</evidence>
<dbReference type="AlphaFoldDB" id="A0A074MCB0"/>
<reference evidence="3 4" key="1">
    <citation type="submission" date="2014-04" db="EMBL/GenBank/DDBJ databases">
        <title>A comprehensive comparison of genomes of Erythrobacter spp. strains.</title>
        <authorList>
            <person name="Zheng Q."/>
        </authorList>
    </citation>
    <scope>NUCLEOTIDE SEQUENCE [LARGE SCALE GENOMIC DNA]</scope>
    <source>
        <strain evidence="3 4">DSM 6997</strain>
    </source>
</reference>
<comment type="caution">
    <text evidence="3">The sequence shown here is derived from an EMBL/GenBank/DDBJ whole genome shotgun (WGS) entry which is preliminary data.</text>
</comment>
<proteinExistence type="predicted"/>
<organism evidence="3 4">
    <name type="scientific">Erythrobacter longus</name>
    <dbReference type="NCBI Taxonomy" id="1044"/>
    <lineage>
        <taxon>Bacteria</taxon>
        <taxon>Pseudomonadati</taxon>
        <taxon>Pseudomonadota</taxon>
        <taxon>Alphaproteobacteria</taxon>
        <taxon>Sphingomonadales</taxon>
        <taxon>Erythrobacteraceae</taxon>
        <taxon>Erythrobacter/Porphyrobacter group</taxon>
        <taxon>Erythrobacter</taxon>
    </lineage>
</organism>
<dbReference type="EMBL" id="JMIW01000003">
    <property type="protein sequence ID" value="KEO90395.1"/>
    <property type="molecule type" value="Genomic_DNA"/>
</dbReference>
<gene>
    <name evidence="3" type="ORF">EH31_09910</name>
</gene>
<dbReference type="STRING" id="1044.EH31_09910"/>
<keyword evidence="2" id="KW-0812">Transmembrane</keyword>
<keyword evidence="2" id="KW-1133">Transmembrane helix</keyword>
<feature type="transmembrane region" description="Helical" evidence="2">
    <location>
        <begin position="37"/>
        <end position="56"/>
    </location>
</feature>
<feature type="compositionally biased region" description="Low complexity" evidence="1">
    <location>
        <begin position="100"/>
        <end position="120"/>
    </location>
</feature>
<name>A0A074MCB0_ERYLO</name>
<feature type="region of interest" description="Disordered" evidence="1">
    <location>
        <begin position="1"/>
        <end position="25"/>
    </location>
</feature>
<keyword evidence="4" id="KW-1185">Reference proteome</keyword>
<feature type="region of interest" description="Disordered" evidence="1">
    <location>
        <begin position="60"/>
        <end position="141"/>
    </location>
</feature>
<keyword evidence="2" id="KW-0472">Membrane</keyword>
<dbReference type="Proteomes" id="UP000027647">
    <property type="component" value="Unassembled WGS sequence"/>
</dbReference>
<protein>
    <submittedName>
        <fullName evidence="3">Uncharacterized protein</fullName>
    </submittedName>
</protein>
<evidence type="ECO:0000256" key="1">
    <source>
        <dbReference type="SAM" id="MobiDB-lite"/>
    </source>
</evidence>